<dbReference type="AlphaFoldDB" id="A0A2B3TTD0"/>
<gene>
    <name evidence="2" type="ORF">COK86_19430</name>
</gene>
<dbReference type="GO" id="GO:0006281">
    <property type="term" value="P:DNA repair"/>
    <property type="evidence" value="ECO:0007669"/>
    <property type="project" value="InterPro"/>
</dbReference>
<proteinExistence type="predicted"/>
<comment type="caution">
    <text evidence="2">The sequence shown here is derived from an EMBL/GenBank/DDBJ whole genome shotgun (WGS) entry which is preliminary data.</text>
</comment>
<protein>
    <submittedName>
        <fullName evidence="2">Endonuclease</fullName>
    </submittedName>
</protein>
<dbReference type="SUPFAM" id="SSF56219">
    <property type="entry name" value="DNase I-like"/>
    <property type="match status" value="1"/>
</dbReference>
<evidence type="ECO:0000313" key="2">
    <source>
        <dbReference type="EMBL" id="PFU40471.1"/>
    </source>
</evidence>
<dbReference type="PANTHER" id="PTHR43250:SF2">
    <property type="entry name" value="EXODEOXYRIBONUCLEASE III"/>
    <property type="match status" value="1"/>
</dbReference>
<dbReference type="InterPro" id="IPR005135">
    <property type="entry name" value="Endo/exonuclease/phosphatase"/>
</dbReference>
<dbReference type="GO" id="GO:0008311">
    <property type="term" value="F:double-stranded DNA 3'-5' DNA exonuclease activity"/>
    <property type="evidence" value="ECO:0007669"/>
    <property type="project" value="InterPro"/>
</dbReference>
<dbReference type="InterPro" id="IPR036691">
    <property type="entry name" value="Endo/exonu/phosph_ase_sf"/>
</dbReference>
<feature type="domain" description="Endonuclease/exonuclease/phosphatase" evidence="1">
    <location>
        <begin position="4"/>
        <end position="206"/>
    </location>
</feature>
<dbReference type="PANTHER" id="PTHR43250">
    <property type="entry name" value="EXODEOXYRIBONUCLEASE III"/>
    <property type="match status" value="1"/>
</dbReference>
<dbReference type="InterPro" id="IPR037493">
    <property type="entry name" value="ExoIII-like"/>
</dbReference>
<dbReference type="Pfam" id="PF03372">
    <property type="entry name" value="Exo_endo_phos"/>
    <property type="match status" value="1"/>
</dbReference>
<evidence type="ECO:0000313" key="3">
    <source>
        <dbReference type="Proteomes" id="UP000224076"/>
    </source>
</evidence>
<dbReference type="GO" id="GO:0004519">
    <property type="term" value="F:endonuclease activity"/>
    <property type="evidence" value="ECO:0007669"/>
    <property type="project" value="UniProtKB-KW"/>
</dbReference>
<evidence type="ECO:0000259" key="1">
    <source>
        <dbReference type="Pfam" id="PF03372"/>
    </source>
</evidence>
<dbReference type="RefSeq" id="WP_098666064.1">
    <property type="nucleotide sequence ID" value="NZ_NVDG01000031.1"/>
</dbReference>
<keyword evidence="2" id="KW-0378">Hydrolase</keyword>
<dbReference type="EMBL" id="NVDG01000031">
    <property type="protein sequence ID" value="PFU40471.1"/>
    <property type="molecule type" value="Genomic_DNA"/>
</dbReference>
<keyword evidence="2" id="KW-0540">Nuclease</keyword>
<reference evidence="2 3" key="1">
    <citation type="submission" date="2017-09" db="EMBL/GenBank/DDBJ databases">
        <title>Large-scale bioinformatics analysis of Bacillus genomes uncovers conserved roles of natural products in bacterial physiology.</title>
        <authorList>
            <consortium name="Agbiome Team Llc"/>
            <person name="Bleich R.M."/>
            <person name="Grubbs K.J."/>
            <person name="Santa Maria K.C."/>
            <person name="Allen S.E."/>
            <person name="Farag S."/>
            <person name="Shank E.A."/>
            <person name="Bowers A."/>
        </authorList>
    </citation>
    <scope>NUCLEOTIDE SEQUENCE [LARGE SCALE GENOMIC DNA]</scope>
    <source>
        <strain evidence="2 3">AFS061806</strain>
    </source>
</reference>
<dbReference type="Proteomes" id="UP000224076">
    <property type="component" value="Unassembled WGS sequence"/>
</dbReference>
<organism evidence="2 3">
    <name type="scientific">Bacillus cereus</name>
    <dbReference type="NCBI Taxonomy" id="1396"/>
    <lineage>
        <taxon>Bacteria</taxon>
        <taxon>Bacillati</taxon>
        <taxon>Bacillota</taxon>
        <taxon>Bacilli</taxon>
        <taxon>Bacillales</taxon>
        <taxon>Bacillaceae</taxon>
        <taxon>Bacillus</taxon>
        <taxon>Bacillus cereus group</taxon>
    </lineage>
</organism>
<name>A0A2B3TTD0_BACCE</name>
<keyword evidence="2" id="KW-0255">Endonuclease</keyword>
<dbReference type="Gene3D" id="3.60.10.10">
    <property type="entry name" value="Endonuclease/exonuclease/phosphatase"/>
    <property type="match status" value="1"/>
</dbReference>
<sequence>MKLLTWNIRQGGSVQRIPRIVEQISKHSPDVLLLTEYWEGEKGEEIKRLLRENGYKYMISSNGAIKQNCLLFASRYPFEVIPSFYKKNRNGQRWLEIRIPQYELHIIGVHIPTNNNDVQEKLEFWQELNAFAKEQGNFRTVIMGDYNTGLEEDTQGTPFVGPQYMQKLVDLGWIDTWRYTHGSFLGYSWYSTKGNGFRIDHVFVAPVLKENILESYFSHQERLNGLSDHSILVVELKI</sequence>
<accession>A0A2B3TTD0</accession>